<dbReference type="EMBL" id="JADFFL010000006">
    <property type="protein sequence ID" value="MBE9663535.1"/>
    <property type="molecule type" value="Genomic_DNA"/>
</dbReference>
<feature type="chain" id="PRO_5037802325" description="Secreted protein (Por secretion system target)" evidence="1">
    <location>
        <begin position="24"/>
        <end position="117"/>
    </location>
</feature>
<dbReference type="RefSeq" id="WP_194112759.1">
    <property type="nucleotide sequence ID" value="NZ_JADFFL010000006.1"/>
</dbReference>
<sequence>MKTLIGKTAAILALAFMTTGAFANDEKKNDNKKKDTAPNEVKAVFTPNSNASAIQVDLKIDNATEGASTVVITDVRGNVLFFDTFDHEATTVNKKYEVPQVAEDEYIVRVTTAEPTK</sequence>
<comment type="caution">
    <text evidence="2">The sequence shown here is derived from an EMBL/GenBank/DDBJ whole genome shotgun (WGS) entry which is preliminary data.</text>
</comment>
<gene>
    <name evidence="2" type="ORF">IRJ16_16730</name>
</gene>
<dbReference type="Proteomes" id="UP000622475">
    <property type="component" value="Unassembled WGS sequence"/>
</dbReference>
<accession>A0A929KZQ7</accession>
<keyword evidence="3" id="KW-1185">Reference proteome</keyword>
<proteinExistence type="predicted"/>
<name>A0A929KZQ7_9SPHI</name>
<protein>
    <recommendedName>
        <fullName evidence="4">Secreted protein (Por secretion system target)</fullName>
    </recommendedName>
</protein>
<evidence type="ECO:0000313" key="2">
    <source>
        <dbReference type="EMBL" id="MBE9663535.1"/>
    </source>
</evidence>
<reference evidence="2" key="1">
    <citation type="submission" date="2020-10" db="EMBL/GenBank/DDBJ databases">
        <title>Mucilaginibacter mali sp. nov., isolated from rhizosphere soil of apple orchard.</title>
        <authorList>
            <person name="Lee J.-S."/>
            <person name="Kim H.S."/>
            <person name="Kim J.-S."/>
        </authorList>
    </citation>
    <scope>NUCLEOTIDE SEQUENCE</scope>
    <source>
        <strain evidence="2">KCTC 22746</strain>
    </source>
</reference>
<keyword evidence="1" id="KW-0732">Signal</keyword>
<organism evidence="2 3">
    <name type="scientific">Mucilaginibacter myungsuensis</name>
    <dbReference type="NCBI Taxonomy" id="649104"/>
    <lineage>
        <taxon>Bacteria</taxon>
        <taxon>Pseudomonadati</taxon>
        <taxon>Bacteroidota</taxon>
        <taxon>Sphingobacteriia</taxon>
        <taxon>Sphingobacteriales</taxon>
        <taxon>Sphingobacteriaceae</taxon>
        <taxon>Mucilaginibacter</taxon>
    </lineage>
</organism>
<dbReference type="AlphaFoldDB" id="A0A929KZQ7"/>
<feature type="signal peptide" evidence="1">
    <location>
        <begin position="1"/>
        <end position="23"/>
    </location>
</feature>
<evidence type="ECO:0000313" key="3">
    <source>
        <dbReference type="Proteomes" id="UP000622475"/>
    </source>
</evidence>
<evidence type="ECO:0008006" key="4">
    <source>
        <dbReference type="Google" id="ProtNLM"/>
    </source>
</evidence>
<evidence type="ECO:0000256" key="1">
    <source>
        <dbReference type="SAM" id="SignalP"/>
    </source>
</evidence>